<feature type="domain" description="S1 motif" evidence="1">
    <location>
        <begin position="374"/>
        <end position="449"/>
    </location>
</feature>
<protein>
    <recommendedName>
        <fullName evidence="1">S1 motif domain-containing protein</fullName>
    </recommendedName>
</protein>
<feature type="domain" description="S1 motif" evidence="1">
    <location>
        <begin position="191"/>
        <end position="265"/>
    </location>
</feature>
<dbReference type="GO" id="GO:0003676">
    <property type="term" value="F:nucleic acid binding"/>
    <property type="evidence" value="ECO:0007669"/>
    <property type="project" value="InterPro"/>
</dbReference>
<dbReference type="SMART" id="SM00316">
    <property type="entry name" value="S1"/>
    <property type="match status" value="4"/>
</dbReference>
<dbReference type="PROSITE" id="PS50126">
    <property type="entry name" value="S1"/>
    <property type="match status" value="4"/>
</dbReference>
<organism evidence="2 3">
    <name type="scientific">Lupinus luteus</name>
    <name type="common">European yellow lupine</name>
    <dbReference type="NCBI Taxonomy" id="3873"/>
    <lineage>
        <taxon>Eukaryota</taxon>
        <taxon>Viridiplantae</taxon>
        <taxon>Streptophyta</taxon>
        <taxon>Embryophyta</taxon>
        <taxon>Tracheophyta</taxon>
        <taxon>Spermatophyta</taxon>
        <taxon>Magnoliopsida</taxon>
        <taxon>eudicotyledons</taxon>
        <taxon>Gunneridae</taxon>
        <taxon>Pentapetalae</taxon>
        <taxon>rosids</taxon>
        <taxon>fabids</taxon>
        <taxon>Fabales</taxon>
        <taxon>Fabaceae</taxon>
        <taxon>Papilionoideae</taxon>
        <taxon>50 kb inversion clade</taxon>
        <taxon>genistoids sensu lato</taxon>
        <taxon>core genistoids</taxon>
        <taxon>Genisteae</taxon>
        <taxon>Lupinus</taxon>
    </lineage>
</organism>
<accession>A0AAV1Y6S7</accession>
<name>A0AAV1Y6S7_LUPLU</name>
<dbReference type="PANTHER" id="PTHR47559:SF1">
    <property type="entry name" value="OS03G0844900 PROTEIN"/>
    <property type="match status" value="1"/>
</dbReference>
<reference evidence="2 3" key="1">
    <citation type="submission" date="2024-03" db="EMBL/GenBank/DDBJ databases">
        <authorList>
            <person name="Martinez-Hernandez J."/>
        </authorList>
    </citation>
    <scope>NUCLEOTIDE SEQUENCE [LARGE SCALE GENOMIC DNA]</scope>
</reference>
<dbReference type="InterPro" id="IPR052757">
    <property type="entry name" value="Ribosomal_protein_S1"/>
</dbReference>
<proteinExistence type="predicted"/>
<evidence type="ECO:0000313" key="2">
    <source>
        <dbReference type="EMBL" id="CAL0329704.1"/>
    </source>
</evidence>
<dbReference type="Pfam" id="PF00575">
    <property type="entry name" value="S1"/>
    <property type="match status" value="2"/>
</dbReference>
<gene>
    <name evidence="2" type="ORF">LLUT_LOCUS30764</name>
</gene>
<evidence type="ECO:0000259" key="1">
    <source>
        <dbReference type="PROSITE" id="PS50126"/>
    </source>
</evidence>
<feature type="domain" description="S1 motif" evidence="1">
    <location>
        <begin position="463"/>
        <end position="537"/>
    </location>
</feature>
<evidence type="ECO:0000313" key="3">
    <source>
        <dbReference type="Proteomes" id="UP001497480"/>
    </source>
</evidence>
<dbReference type="InterPro" id="IPR012340">
    <property type="entry name" value="NA-bd_OB-fold"/>
</dbReference>
<feature type="domain" description="S1 motif" evidence="1">
    <location>
        <begin position="102"/>
        <end position="177"/>
    </location>
</feature>
<dbReference type="Gene3D" id="2.40.50.140">
    <property type="entry name" value="Nucleic acid-binding proteins"/>
    <property type="match status" value="4"/>
</dbReference>
<dbReference type="EMBL" id="CAXHTB010000022">
    <property type="protein sequence ID" value="CAL0329704.1"/>
    <property type="molecule type" value="Genomic_DNA"/>
</dbReference>
<keyword evidence="3" id="KW-1185">Reference proteome</keyword>
<sequence length="659" mass="74547">MPNIIFTASTFPSFSFLTLSQSSQVPSSLSLFSFPFSKHAHHLFVKLPLSHSTTKLFSSTNDTHVLQDNSTPMLHHFAPSHSNLQSQISADWKVAKAYKDRGVIYNGIVEGFNGGGLIVRFYSLMGFLPYPRLSPSHSCREPEKTIREIAESLLYSLISVKVIEADEDQRNLLFSEKEASWSRYSEQVKVGDIFEARVSSIEDYGAFVDLRFPDGLYHLHGLVHISELSWDRVDSVRDMLTECDEVRVKVVGVDREKSRISLSIKQLEDPPLENLDTVLPQDGLLCPNSSVGGDSSGIPPLPGHERILEERLQEDGIHDARIRREGYEKWVVSQDSQLLLSNEPPTNQQYNLLVQAGRRISADWQVAKAYKDRGAIYNGIVEGFNGGGLMVRFYSLMGFLPFPLLSPSHCCKEPEKTIQEIAEGLLYSSISVKVIEADEDQRSLMFSEKEASWSRYSKQVKVGDIFEVKVSCIEDYGAFVDLRFPDGLYHLHGLIHISEMSWDLVDNVRDILTECDVVKAKVVRVDREKSRISLSIKRLEEDPLLQNLGTVVPQNGLACPNSRGGGNRSRILPLPGLERILEELLQEDGIDDARIRRHGFEKRAVSQDLQIWLSDERQTNRRINLLARAGKQMQEIQLITSLDQEGIQRALQRVFERIP</sequence>
<comment type="caution">
    <text evidence="2">The sequence shown here is derived from an EMBL/GenBank/DDBJ whole genome shotgun (WGS) entry which is preliminary data.</text>
</comment>
<dbReference type="Proteomes" id="UP001497480">
    <property type="component" value="Unassembled WGS sequence"/>
</dbReference>
<dbReference type="PANTHER" id="PTHR47559">
    <property type="entry name" value="OS03G0844900 PROTEIN"/>
    <property type="match status" value="1"/>
</dbReference>
<dbReference type="InterPro" id="IPR003029">
    <property type="entry name" value="S1_domain"/>
</dbReference>
<dbReference type="SUPFAM" id="SSF50249">
    <property type="entry name" value="Nucleic acid-binding proteins"/>
    <property type="match status" value="4"/>
</dbReference>
<dbReference type="AlphaFoldDB" id="A0AAV1Y6S7"/>